<dbReference type="RefSeq" id="WP_277858684.1">
    <property type="nucleotide sequence ID" value="NZ_JARRAG010000001.1"/>
</dbReference>
<dbReference type="EC" id="2.5.1.54" evidence="4"/>
<dbReference type="PANTHER" id="PTHR43018">
    <property type="entry name" value="PHOSPHO-2-DEHYDRO-3-DEOXYHEPTONATE ALDOLASE"/>
    <property type="match status" value="1"/>
</dbReference>
<comment type="caution">
    <text evidence="4">The sequence shown here is derived from an EMBL/GenBank/DDBJ whole genome shotgun (WGS) entry which is preliminary data.</text>
</comment>
<feature type="domain" description="DAHP synthetase I/KDSA" evidence="2">
    <location>
        <begin position="87"/>
        <end position="328"/>
    </location>
</feature>
<protein>
    <submittedName>
        <fullName evidence="4">3-deoxy-7-phosphoheptulonate synthase</fullName>
        <ecNumber evidence="4">2.5.1.54</ecNumber>
    </submittedName>
</protein>
<dbReference type="Proteomes" id="UP001216907">
    <property type="component" value="Unassembled WGS sequence"/>
</dbReference>
<dbReference type="InterPro" id="IPR052899">
    <property type="entry name" value="Class-I_DAHP_synthase"/>
</dbReference>
<dbReference type="SUPFAM" id="SSF51569">
    <property type="entry name" value="Aldolase"/>
    <property type="match status" value="1"/>
</dbReference>
<dbReference type="PANTHER" id="PTHR43018:SF2">
    <property type="entry name" value="PHOSPHO-2-DEHYDRO-3-DEOXYHEPTONATE ALDOLASE"/>
    <property type="match status" value="1"/>
</dbReference>
<dbReference type="Pfam" id="PF18152">
    <property type="entry name" value="DAHP_snth_FXD"/>
    <property type="match status" value="1"/>
</dbReference>
<reference evidence="4 5" key="1">
    <citation type="submission" date="2023-03" db="EMBL/GenBank/DDBJ databases">
        <title>Paludisphaera mucosa sp. nov. a novel planctomycete from northern fen.</title>
        <authorList>
            <person name="Ivanova A."/>
        </authorList>
    </citation>
    <scope>NUCLEOTIDE SEQUENCE [LARGE SCALE GENOMIC DNA]</scope>
    <source>
        <strain evidence="4 5">Pla2</strain>
    </source>
</reference>
<dbReference type="GO" id="GO:0003849">
    <property type="term" value="F:3-deoxy-7-phosphoheptulonate synthase activity"/>
    <property type="evidence" value="ECO:0007669"/>
    <property type="project" value="UniProtKB-EC"/>
</dbReference>
<gene>
    <name evidence="4" type="primary">aroF</name>
    <name evidence="4" type="ORF">PZE19_00835</name>
</gene>
<dbReference type="Pfam" id="PF00793">
    <property type="entry name" value="DAHP_synth_1"/>
    <property type="match status" value="1"/>
</dbReference>
<evidence type="ECO:0000313" key="5">
    <source>
        <dbReference type="Proteomes" id="UP001216907"/>
    </source>
</evidence>
<sequence length="345" mass="37302">MIIVLKPHSSPDVVAHVLERIEALGLTPHLSQGVARTIIGVIGDEDKLQVEPLQAIPGVEQVVPILKPFKLASREFHPEDSVFDVKGVRIGGGHLAMIAGPCAIEGEDLLYETAVKVRDAGANILRGGAFKPRTSPYSFQGLGEEGLRILRRVGDALHMPVVTEVMDPRQVELVAKYADMFQIGARNMQNFDLLKEVGKVRLPVLIKRGMSATVKDLLMSAEYILAQGNREVILCERGIRTFEDSTRNTLDLSIVPNVKGLSHLPIIVDPSHATGRPELIPAMARAAVAAGADGVHVEVHTCPEKALSDGPQALLPEQYARLTAELRRLAELMGATIDVCEGVSV</sequence>
<dbReference type="Gene3D" id="3.20.20.70">
    <property type="entry name" value="Aldolase class I"/>
    <property type="match status" value="1"/>
</dbReference>
<dbReference type="NCBIfam" id="TIGR01361">
    <property type="entry name" value="DAHP_synth_Bsub"/>
    <property type="match status" value="1"/>
</dbReference>
<keyword evidence="1 4" id="KW-0808">Transferase</keyword>
<dbReference type="NCBIfam" id="NF009239">
    <property type="entry name" value="PRK12595.1"/>
    <property type="match status" value="1"/>
</dbReference>
<evidence type="ECO:0000313" key="4">
    <source>
        <dbReference type="EMBL" id="MDG3002320.1"/>
    </source>
</evidence>
<dbReference type="InterPro" id="IPR006218">
    <property type="entry name" value="DAHP1/KDSA"/>
</dbReference>
<dbReference type="EMBL" id="JARRAG010000001">
    <property type="protein sequence ID" value="MDG3002320.1"/>
    <property type="molecule type" value="Genomic_DNA"/>
</dbReference>
<feature type="domain" description="DAHP synthase ferredoxin-like" evidence="3">
    <location>
        <begin position="1"/>
        <end position="67"/>
    </location>
</feature>
<accession>A0ABT6F4J5</accession>
<proteinExistence type="predicted"/>
<evidence type="ECO:0000256" key="1">
    <source>
        <dbReference type="ARBA" id="ARBA00022679"/>
    </source>
</evidence>
<name>A0ABT6F4J5_9BACT</name>
<dbReference type="Gene3D" id="3.30.70.1140">
    <property type="entry name" value="Phospho-2-dehydro-3-deoxyheptonate aldolase, domain 1"/>
    <property type="match status" value="1"/>
</dbReference>
<organism evidence="4 5">
    <name type="scientific">Paludisphaera mucosa</name>
    <dbReference type="NCBI Taxonomy" id="3030827"/>
    <lineage>
        <taxon>Bacteria</taxon>
        <taxon>Pseudomonadati</taxon>
        <taxon>Planctomycetota</taxon>
        <taxon>Planctomycetia</taxon>
        <taxon>Isosphaerales</taxon>
        <taxon>Isosphaeraceae</taxon>
        <taxon>Paludisphaera</taxon>
    </lineage>
</organism>
<keyword evidence="5" id="KW-1185">Reference proteome</keyword>
<evidence type="ECO:0000259" key="2">
    <source>
        <dbReference type="Pfam" id="PF00793"/>
    </source>
</evidence>
<dbReference type="InterPro" id="IPR013785">
    <property type="entry name" value="Aldolase_TIM"/>
</dbReference>
<dbReference type="NCBIfam" id="NF006421">
    <property type="entry name" value="PRK08673.1"/>
    <property type="match status" value="1"/>
</dbReference>
<evidence type="ECO:0000259" key="3">
    <source>
        <dbReference type="Pfam" id="PF18152"/>
    </source>
</evidence>
<dbReference type="InterPro" id="IPR041071">
    <property type="entry name" value="DAHP_snth_FXD"/>
</dbReference>
<dbReference type="InterPro" id="IPR006268">
    <property type="entry name" value="DAHP_syn_2"/>
</dbReference>